<dbReference type="PANTHER" id="PTHR48075:SF5">
    <property type="entry name" value="3-HYDROXYBUTYRYL-COA DEHYDROGENASE"/>
    <property type="match status" value="1"/>
</dbReference>
<dbReference type="GO" id="GO:0008691">
    <property type="term" value="F:3-hydroxybutyryl-CoA dehydrogenase activity"/>
    <property type="evidence" value="ECO:0007669"/>
    <property type="project" value="TreeGrafter"/>
</dbReference>
<keyword evidence="5" id="KW-1185">Reference proteome</keyword>
<name>A0A918UEC3_9SPHN</name>
<feature type="domain" description="3-hydroxyacyl-CoA dehydrogenase NAD binding" evidence="3">
    <location>
        <begin position="7"/>
        <end position="185"/>
    </location>
</feature>
<dbReference type="EMBL" id="BMZA01000002">
    <property type="protein sequence ID" value="GGY95820.1"/>
    <property type="molecule type" value="Genomic_DNA"/>
</dbReference>
<dbReference type="Gene3D" id="3.40.50.720">
    <property type="entry name" value="NAD(P)-binding Rossmann-like Domain"/>
    <property type="match status" value="1"/>
</dbReference>
<comment type="caution">
    <text evidence="4">The sequence shown here is derived from an EMBL/GenBank/DDBJ whole genome shotgun (WGS) entry which is preliminary data.</text>
</comment>
<protein>
    <submittedName>
        <fullName evidence="4">3-hydroxybutyryl-CoA dehydrogenase</fullName>
    </submittedName>
</protein>
<dbReference type="Proteomes" id="UP000648075">
    <property type="component" value="Unassembled WGS sequence"/>
</dbReference>
<dbReference type="PANTHER" id="PTHR48075">
    <property type="entry name" value="3-HYDROXYACYL-COA DEHYDROGENASE FAMILY PROTEIN"/>
    <property type="match status" value="1"/>
</dbReference>
<dbReference type="GO" id="GO:0070403">
    <property type="term" value="F:NAD+ binding"/>
    <property type="evidence" value="ECO:0007669"/>
    <property type="project" value="InterPro"/>
</dbReference>
<evidence type="ECO:0000313" key="5">
    <source>
        <dbReference type="Proteomes" id="UP000648075"/>
    </source>
</evidence>
<evidence type="ECO:0000313" key="4">
    <source>
        <dbReference type="EMBL" id="GGY95820.1"/>
    </source>
</evidence>
<evidence type="ECO:0000259" key="2">
    <source>
        <dbReference type="Pfam" id="PF00725"/>
    </source>
</evidence>
<dbReference type="Pfam" id="PF00725">
    <property type="entry name" value="3HCDH"/>
    <property type="match status" value="2"/>
</dbReference>
<sequence length="473" mass="49182">MSGVIDNIAVCGAGAMGSGIAQVAAQAGATVKVFDVNAEALAASRKRTLADLDKLVARGKLSVEAGEAVAGRMAWVSSLDELAGCDLVVEAIIEDAGIKGQLFEKLEAVLAESAVIATNTSSLPVSRLARSLRHPGRFVGMHFFNPATAMKLVEVISGAATDPAVAARIVATAKHWGKVAIPAADVAGFIVNRVARPFYGEAFAALNEGAAEPVAIDALFKSAGFRMGPLELTDLIGQDVNFAVARSVFDSYFGRTRFVPQTRQAALVDAGWLGRKTGRGVYDYADGASDRSLPEAPVVAVSDTHRQAAEALKAGQGDQFVRCDGVAIGLTRGRTARSEARVQGVSVALLDWCPQDVQGAVGFAVSDEAAREPALAVLAASQRQGLELADRPGLIVARTLAQIANSGADAVLEKVADEAGIDAALRFGANYPYGPFAFADLFGRAGLVALLDGIADETGEALYRPSVYLRNTA</sequence>
<dbReference type="InterPro" id="IPR006108">
    <property type="entry name" value="3HC_DH_C"/>
</dbReference>
<reference evidence="4" key="1">
    <citation type="journal article" date="2014" name="Int. J. Syst. Evol. Microbiol.">
        <title>Complete genome sequence of Corynebacterium casei LMG S-19264T (=DSM 44701T), isolated from a smear-ripened cheese.</title>
        <authorList>
            <consortium name="US DOE Joint Genome Institute (JGI-PGF)"/>
            <person name="Walter F."/>
            <person name="Albersmeier A."/>
            <person name="Kalinowski J."/>
            <person name="Ruckert C."/>
        </authorList>
    </citation>
    <scope>NUCLEOTIDE SEQUENCE</scope>
    <source>
        <strain evidence="4">KCTC 32255</strain>
    </source>
</reference>
<evidence type="ECO:0000259" key="3">
    <source>
        <dbReference type="Pfam" id="PF02737"/>
    </source>
</evidence>
<keyword evidence="1" id="KW-0560">Oxidoreductase</keyword>
<gene>
    <name evidence="4" type="ORF">GCM10011614_08210</name>
</gene>
<dbReference type="AlphaFoldDB" id="A0A918UEC3"/>
<feature type="domain" description="3-hydroxyacyl-CoA dehydrogenase C-terminal" evidence="2">
    <location>
        <begin position="393"/>
        <end position="470"/>
    </location>
</feature>
<dbReference type="Gene3D" id="1.10.1040.10">
    <property type="entry name" value="N-(1-d-carboxylethyl)-l-norvaline Dehydrogenase, domain 2"/>
    <property type="match status" value="1"/>
</dbReference>
<dbReference type="SUPFAM" id="SSF48179">
    <property type="entry name" value="6-phosphogluconate dehydrogenase C-terminal domain-like"/>
    <property type="match status" value="2"/>
</dbReference>
<evidence type="ECO:0000256" key="1">
    <source>
        <dbReference type="ARBA" id="ARBA00023002"/>
    </source>
</evidence>
<reference evidence="4" key="2">
    <citation type="submission" date="2020-09" db="EMBL/GenBank/DDBJ databases">
        <authorList>
            <person name="Sun Q."/>
            <person name="Kim S."/>
        </authorList>
    </citation>
    <scope>NUCLEOTIDE SEQUENCE</scope>
    <source>
        <strain evidence="4">KCTC 32255</strain>
    </source>
</reference>
<dbReference type="RefSeq" id="WP_189619861.1">
    <property type="nucleotide sequence ID" value="NZ_BMZA01000002.1"/>
</dbReference>
<dbReference type="InterPro" id="IPR006176">
    <property type="entry name" value="3-OHacyl-CoA_DH_NAD-bd"/>
</dbReference>
<dbReference type="Pfam" id="PF02737">
    <property type="entry name" value="3HCDH_N"/>
    <property type="match status" value="1"/>
</dbReference>
<dbReference type="GO" id="GO:0006635">
    <property type="term" value="P:fatty acid beta-oxidation"/>
    <property type="evidence" value="ECO:0007669"/>
    <property type="project" value="TreeGrafter"/>
</dbReference>
<dbReference type="InterPro" id="IPR008927">
    <property type="entry name" value="6-PGluconate_DH-like_C_sf"/>
</dbReference>
<dbReference type="InterPro" id="IPR013328">
    <property type="entry name" value="6PGD_dom2"/>
</dbReference>
<dbReference type="FunFam" id="3.40.50.720:FF:000009">
    <property type="entry name" value="Fatty oxidation complex, alpha subunit"/>
    <property type="match status" value="1"/>
</dbReference>
<dbReference type="InterPro" id="IPR036291">
    <property type="entry name" value="NAD(P)-bd_dom_sf"/>
</dbReference>
<dbReference type="SUPFAM" id="SSF51735">
    <property type="entry name" value="NAD(P)-binding Rossmann-fold domains"/>
    <property type="match status" value="1"/>
</dbReference>
<dbReference type="Gene3D" id="1.10.1040.50">
    <property type="match status" value="1"/>
</dbReference>
<accession>A0A918UEC3</accession>
<proteinExistence type="predicted"/>
<organism evidence="4 5">
    <name type="scientific">Novosphingobium colocasiae</name>
    <dbReference type="NCBI Taxonomy" id="1256513"/>
    <lineage>
        <taxon>Bacteria</taxon>
        <taxon>Pseudomonadati</taxon>
        <taxon>Pseudomonadota</taxon>
        <taxon>Alphaproteobacteria</taxon>
        <taxon>Sphingomonadales</taxon>
        <taxon>Sphingomonadaceae</taxon>
        <taxon>Novosphingobium</taxon>
    </lineage>
</organism>
<feature type="domain" description="3-hydroxyacyl-CoA dehydrogenase C-terminal" evidence="2">
    <location>
        <begin position="188"/>
        <end position="284"/>
    </location>
</feature>